<feature type="non-terminal residue" evidence="4">
    <location>
        <position position="1"/>
    </location>
</feature>
<dbReference type="InterPro" id="IPR002110">
    <property type="entry name" value="Ankyrin_rpt"/>
</dbReference>
<feature type="repeat" description="ANK" evidence="3">
    <location>
        <begin position="161"/>
        <end position="193"/>
    </location>
</feature>
<dbReference type="Pfam" id="PF12796">
    <property type="entry name" value="Ank_2"/>
    <property type="match status" value="2"/>
</dbReference>
<dbReference type="PROSITE" id="PS50088">
    <property type="entry name" value="ANK_REPEAT"/>
    <property type="match status" value="3"/>
</dbReference>
<reference evidence="4" key="1">
    <citation type="submission" date="2021-06" db="EMBL/GenBank/DDBJ databases">
        <title>Comparative genomics, transcriptomics and evolutionary studies reveal genomic signatures of adaptation to plant cell wall in hemibiotrophic fungi.</title>
        <authorList>
            <consortium name="DOE Joint Genome Institute"/>
            <person name="Baroncelli R."/>
            <person name="Diaz J.F."/>
            <person name="Benocci T."/>
            <person name="Peng M."/>
            <person name="Battaglia E."/>
            <person name="Haridas S."/>
            <person name="Andreopoulos W."/>
            <person name="Labutti K."/>
            <person name="Pangilinan J."/>
            <person name="Floch G.L."/>
            <person name="Makela M.R."/>
            <person name="Henrissat B."/>
            <person name="Grigoriev I.V."/>
            <person name="Crouch J.A."/>
            <person name="De Vries R.P."/>
            <person name="Sukno S.A."/>
            <person name="Thon M.R."/>
        </authorList>
    </citation>
    <scope>NUCLEOTIDE SEQUENCE</scope>
    <source>
        <strain evidence="4">CBS 102054</strain>
    </source>
</reference>
<organism evidence="4 5">
    <name type="scientific">Colletotrichum phormii</name>
    <dbReference type="NCBI Taxonomy" id="359342"/>
    <lineage>
        <taxon>Eukaryota</taxon>
        <taxon>Fungi</taxon>
        <taxon>Dikarya</taxon>
        <taxon>Ascomycota</taxon>
        <taxon>Pezizomycotina</taxon>
        <taxon>Sordariomycetes</taxon>
        <taxon>Hypocreomycetidae</taxon>
        <taxon>Glomerellales</taxon>
        <taxon>Glomerellaceae</taxon>
        <taxon>Colletotrichum</taxon>
        <taxon>Colletotrichum acutatum species complex</taxon>
    </lineage>
</organism>
<dbReference type="Proteomes" id="UP001243989">
    <property type="component" value="Unassembled WGS sequence"/>
</dbReference>
<accession>A0AAJ0EAJ9</accession>
<keyword evidence="2 3" id="KW-0040">ANK repeat</keyword>
<proteinExistence type="predicted"/>
<dbReference type="GeneID" id="85470165"/>
<sequence>PSTVSELLPSDTLLGRFQDEDRLTPLYWAASFGHAGVIRVLLARNGDADYANIAVNTLDPSRSPLPAAIEVGRNAAVEALLQDPRTSVAALGRSKWKLVHFAAHNEDIFQLLFADQHHGADITFRDIRGRTGLTSAARSNAFALVKTLIERGAAVNLKYVNGRTALSFAAQSAGPQVVALLLDAGAEPCLCDNEGKTLSCGIRNRFHGTRYVCLMIITCATSRATVVGGAMNVACPSTMSAIGL</sequence>
<feature type="repeat" description="ANK" evidence="3">
    <location>
        <begin position="21"/>
        <end position="53"/>
    </location>
</feature>
<evidence type="ECO:0000256" key="3">
    <source>
        <dbReference type="PROSITE-ProRule" id="PRU00023"/>
    </source>
</evidence>
<gene>
    <name evidence="4" type="ORF">BDP81DRAFT_329389</name>
</gene>
<dbReference type="PROSITE" id="PS50297">
    <property type="entry name" value="ANK_REP_REGION"/>
    <property type="match status" value="3"/>
</dbReference>
<dbReference type="InterPro" id="IPR050889">
    <property type="entry name" value="Dendritic_Spine_Reg/Scaffold"/>
</dbReference>
<dbReference type="PANTHER" id="PTHR24166">
    <property type="entry name" value="ROLLING PEBBLES, ISOFORM B"/>
    <property type="match status" value="1"/>
</dbReference>
<keyword evidence="1" id="KW-0677">Repeat</keyword>
<comment type="caution">
    <text evidence="4">The sequence shown here is derived from an EMBL/GenBank/DDBJ whole genome shotgun (WGS) entry which is preliminary data.</text>
</comment>
<evidence type="ECO:0000313" key="4">
    <source>
        <dbReference type="EMBL" id="KAK1624691.1"/>
    </source>
</evidence>
<protein>
    <submittedName>
        <fullName evidence="4">Ankyrin repeat-containing domain protein</fullName>
    </submittedName>
</protein>
<dbReference type="SMART" id="SM00248">
    <property type="entry name" value="ANK"/>
    <property type="match status" value="3"/>
</dbReference>
<dbReference type="PANTHER" id="PTHR24166:SF48">
    <property type="entry name" value="PROTEIN VAPYRIN"/>
    <property type="match status" value="1"/>
</dbReference>
<dbReference type="EMBL" id="JAHMHQ010000023">
    <property type="protein sequence ID" value="KAK1624691.1"/>
    <property type="molecule type" value="Genomic_DNA"/>
</dbReference>
<evidence type="ECO:0000256" key="2">
    <source>
        <dbReference type="ARBA" id="ARBA00023043"/>
    </source>
</evidence>
<feature type="repeat" description="ANK" evidence="3">
    <location>
        <begin position="128"/>
        <end position="160"/>
    </location>
</feature>
<dbReference type="InterPro" id="IPR036770">
    <property type="entry name" value="Ankyrin_rpt-contain_sf"/>
</dbReference>
<evidence type="ECO:0000256" key="1">
    <source>
        <dbReference type="ARBA" id="ARBA00022737"/>
    </source>
</evidence>
<dbReference type="SUPFAM" id="SSF48403">
    <property type="entry name" value="Ankyrin repeat"/>
    <property type="match status" value="1"/>
</dbReference>
<evidence type="ECO:0000313" key="5">
    <source>
        <dbReference type="Proteomes" id="UP001243989"/>
    </source>
</evidence>
<dbReference type="Gene3D" id="1.25.40.20">
    <property type="entry name" value="Ankyrin repeat-containing domain"/>
    <property type="match status" value="1"/>
</dbReference>
<name>A0AAJ0EAJ9_9PEZI</name>
<dbReference type="AlphaFoldDB" id="A0AAJ0EAJ9"/>
<dbReference type="RefSeq" id="XP_060440686.1">
    <property type="nucleotide sequence ID" value="XM_060585303.1"/>
</dbReference>
<keyword evidence="5" id="KW-1185">Reference proteome</keyword>